<evidence type="ECO:0000313" key="1">
    <source>
        <dbReference type="EMBL" id="GFN87229.1"/>
    </source>
</evidence>
<gene>
    <name evidence="1" type="ORF">PoB_001373500</name>
</gene>
<dbReference type="Proteomes" id="UP000735302">
    <property type="component" value="Unassembled WGS sequence"/>
</dbReference>
<evidence type="ECO:0000313" key="2">
    <source>
        <dbReference type="Proteomes" id="UP000735302"/>
    </source>
</evidence>
<protein>
    <submittedName>
        <fullName evidence="1">Uncharacterized protein</fullName>
    </submittedName>
</protein>
<dbReference type="EMBL" id="BLXT01001679">
    <property type="protein sequence ID" value="GFN87229.1"/>
    <property type="molecule type" value="Genomic_DNA"/>
</dbReference>
<sequence>MSESTTGSRAEKLDKIELRETFSRLVTIKVCVSTGRFENIQAEKEILCCHGCGQIPLDIRAKCSNVEANSGRSKSGSKDISLQQLEQTENNLWRCYGGRKPGRAQGTGHAKGFRFYWRGEMDILQLCNCSKLRQQSTKVENLP</sequence>
<proteinExistence type="predicted"/>
<comment type="caution">
    <text evidence="1">The sequence shown here is derived from an EMBL/GenBank/DDBJ whole genome shotgun (WGS) entry which is preliminary data.</text>
</comment>
<organism evidence="1 2">
    <name type="scientific">Plakobranchus ocellatus</name>
    <dbReference type="NCBI Taxonomy" id="259542"/>
    <lineage>
        <taxon>Eukaryota</taxon>
        <taxon>Metazoa</taxon>
        <taxon>Spiralia</taxon>
        <taxon>Lophotrochozoa</taxon>
        <taxon>Mollusca</taxon>
        <taxon>Gastropoda</taxon>
        <taxon>Heterobranchia</taxon>
        <taxon>Euthyneura</taxon>
        <taxon>Panpulmonata</taxon>
        <taxon>Sacoglossa</taxon>
        <taxon>Placobranchoidea</taxon>
        <taxon>Plakobranchidae</taxon>
        <taxon>Plakobranchus</taxon>
    </lineage>
</organism>
<name>A0AAV3YVI5_9GAST</name>
<reference evidence="1 2" key="1">
    <citation type="journal article" date="2021" name="Elife">
        <title>Chloroplast acquisition without the gene transfer in kleptoplastic sea slugs, Plakobranchus ocellatus.</title>
        <authorList>
            <person name="Maeda T."/>
            <person name="Takahashi S."/>
            <person name="Yoshida T."/>
            <person name="Shimamura S."/>
            <person name="Takaki Y."/>
            <person name="Nagai Y."/>
            <person name="Toyoda A."/>
            <person name="Suzuki Y."/>
            <person name="Arimoto A."/>
            <person name="Ishii H."/>
            <person name="Satoh N."/>
            <person name="Nishiyama T."/>
            <person name="Hasebe M."/>
            <person name="Maruyama T."/>
            <person name="Minagawa J."/>
            <person name="Obokata J."/>
            <person name="Shigenobu S."/>
        </authorList>
    </citation>
    <scope>NUCLEOTIDE SEQUENCE [LARGE SCALE GENOMIC DNA]</scope>
</reference>
<keyword evidence="2" id="KW-1185">Reference proteome</keyword>
<accession>A0AAV3YVI5</accession>
<dbReference type="AlphaFoldDB" id="A0AAV3YVI5"/>